<keyword evidence="2" id="KW-1133">Transmembrane helix</keyword>
<dbReference type="Proteomes" id="UP001500067">
    <property type="component" value="Unassembled WGS sequence"/>
</dbReference>
<keyword evidence="4" id="KW-1185">Reference proteome</keyword>
<evidence type="ECO:0000313" key="4">
    <source>
        <dbReference type="Proteomes" id="UP001500067"/>
    </source>
</evidence>
<name>A0ABP8NJ49_9BACT</name>
<proteinExistence type="predicted"/>
<keyword evidence="2" id="KW-0812">Transmembrane</keyword>
<evidence type="ECO:0000256" key="2">
    <source>
        <dbReference type="SAM" id="Phobius"/>
    </source>
</evidence>
<reference evidence="4" key="1">
    <citation type="journal article" date="2019" name="Int. J. Syst. Evol. Microbiol.">
        <title>The Global Catalogue of Microorganisms (GCM) 10K type strain sequencing project: providing services to taxonomists for standard genome sequencing and annotation.</title>
        <authorList>
            <consortium name="The Broad Institute Genomics Platform"/>
            <consortium name="The Broad Institute Genome Sequencing Center for Infectious Disease"/>
            <person name="Wu L."/>
            <person name="Ma J."/>
        </authorList>
    </citation>
    <scope>NUCLEOTIDE SEQUENCE [LARGE SCALE GENOMIC DNA]</scope>
    <source>
        <strain evidence="4">JCM 32105</strain>
    </source>
</reference>
<feature type="compositionally biased region" description="Basic residues" evidence="1">
    <location>
        <begin position="205"/>
        <end position="215"/>
    </location>
</feature>
<organism evidence="3 4">
    <name type="scientific">Nemorincola caseinilytica</name>
    <dbReference type="NCBI Taxonomy" id="2054315"/>
    <lineage>
        <taxon>Bacteria</taxon>
        <taxon>Pseudomonadati</taxon>
        <taxon>Bacteroidota</taxon>
        <taxon>Chitinophagia</taxon>
        <taxon>Chitinophagales</taxon>
        <taxon>Chitinophagaceae</taxon>
        <taxon>Nemorincola</taxon>
    </lineage>
</organism>
<keyword evidence="2" id="KW-0472">Membrane</keyword>
<dbReference type="EMBL" id="BAABFA010000018">
    <property type="protein sequence ID" value="GAA4467921.1"/>
    <property type="molecule type" value="Genomic_DNA"/>
</dbReference>
<protein>
    <submittedName>
        <fullName evidence="3">Uncharacterized protein</fullName>
    </submittedName>
</protein>
<comment type="caution">
    <text evidence="3">The sequence shown here is derived from an EMBL/GenBank/DDBJ whole genome shotgun (WGS) entry which is preliminary data.</text>
</comment>
<evidence type="ECO:0000313" key="3">
    <source>
        <dbReference type="EMBL" id="GAA4467921.1"/>
    </source>
</evidence>
<evidence type="ECO:0000256" key="1">
    <source>
        <dbReference type="SAM" id="MobiDB-lite"/>
    </source>
</evidence>
<gene>
    <name evidence="3" type="ORF">GCM10023093_24560</name>
</gene>
<feature type="region of interest" description="Disordered" evidence="1">
    <location>
        <begin position="189"/>
        <end position="215"/>
    </location>
</feature>
<feature type="transmembrane region" description="Helical" evidence="2">
    <location>
        <begin position="145"/>
        <end position="166"/>
    </location>
</feature>
<dbReference type="RefSeq" id="WP_345083625.1">
    <property type="nucleotide sequence ID" value="NZ_BAABFA010000018.1"/>
</dbReference>
<accession>A0ABP8NJ49</accession>
<sequence length="215" mass="24996">MNNNLSDIEQRLLEKFLRDSTLNEAKSLQIALRNFLAEEKDALMQELSLDERDIRALQTQASKNILDFLKSNDFIAEREGGVLFITDRGKQLRKQGTLAKYEEWQKDTRAKNKVIIQTIETRGYLDQDQIIRNRRALIIKRIKKFVLYPLLLIILFFFLLLGAHHYNLDKNVPAVRNFFNKVKNNADSTANEEAATDGEKQKDTHSKKKKGHKGH</sequence>